<feature type="chain" id="PRO_5006063993" evidence="1">
    <location>
        <begin position="19"/>
        <end position="112"/>
    </location>
</feature>
<evidence type="ECO:0000313" key="2">
    <source>
        <dbReference type="EMBL" id="CUH81527.1"/>
    </source>
</evidence>
<dbReference type="Proteomes" id="UP000052022">
    <property type="component" value="Unassembled WGS sequence"/>
</dbReference>
<keyword evidence="1" id="KW-0732">Signal</keyword>
<evidence type="ECO:0000313" key="3">
    <source>
        <dbReference type="Proteomes" id="UP000052022"/>
    </source>
</evidence>
<keyword evidence="3" id="KW-1185">Reference proteome</keyword>
<feature type="signal peptide" evidence="1">
    <location>
        <begin position="1"/>
        <end position="18"/>
    </location>
</feature>
<gene>
    <name evidence="2" type="ORF">TRM7557_03469</name>
</gene>
<organism evidence="2 3">
    <name type="scientific">Tritonibacter multivorans</name>
    <dbReference type="NCBI Taxonomy" id="928856"/>
    <lineage>
        <taxon>Bacteria</taxon>
        <taxon>Pseudomonadati</taxon>
        <taxon>Pseudomonadota</taxon>
        <taxon>Alphaproteobacteria</taxon>
        <taxon>Rhodobacterales</taxon>
        <taxon>Paracoccaceae</taxon>
        <taxon>Tritonibacter</taxon>
    </lineage>
</organism>
<protein>
    <submittedName>
        <fullName evidence="2">Uncharacterized protein</fullName>
    </submittedName>
</protein>
<dbReference type="AlphaFoldDB" id="A0A0P1H2G5"/>
<proteinExistence type="predicted"/>
<dbReference type="EMBL" id="CYSD01000042">
    <property type="protein sequence ID" value="CUH81527.1"/>
    <property type="molecule type" value="Genomic_DNA"/>
</dbReference>
<dbReference type="OrthoDB" id="7360198at2"/>
<reference evidence="2 3" key="1">
    <citation type="submission" date="2015-09" db="EMBL/GenBank/DDBJ databases">
        <authorList>
            <consortium name="Swine Surveillance"/>
        </authorList>
    </citation>
    <scope>NUCLEOTIDE SEQUENCE [LARGE SCALE GENOMIC DNA]</scope>
    <source>
        <strain evidence="2 3">CECT 7557</strain>
    </source>
</reference>
<dbReference type="RefSeq" id="WP_058291439.1">
    <property type="nucleotide sequence ID" value="NZ_CYSD01000042.1"/>
</dbReference>
<accession>A0A0P1H2G5</accession>
<sequence length="112" mass="12402">MRLFLASLLGFCAVSVHADDWQRLEGAAISAALTGRTVEYSNGATQRFSETGFTEYDHGEPSFGSWAVRGDRYCSVWPPSDVWACFDVDVAGERLRFMGDHEDVTEGVFIAQ</sequence>
<evidence type="ECO:0000256" key="1">
    <source>
        <dbReference type="SAM" id="SignalP"/>
    </source>
</evidence>
<name>A0A0P1H2G5_9RHOB</name>